<evidence type="ECO:0000313" key="3">
    <source>
        <dbReference type="Proteomes" id="UP001215712"/>
    </source>
</evidence>
<dbReference type="Proteomes" id="UP001215712">
    <property type="component" value="Unassembled WGS sequence"/>
</dbReference>
<protein>
    <submittedName>
        <fullName evidence="2">Uncharacterized protein</fullName>
    </submittedName>
</protein>
<evidence type="ECO:0000256" key="1">
    <source>
        <dbReference type="SAM" id="MobiDB-lite"/>
    </source>
</evidence>
<name>A0AAD6HJ78_9EURO</name>
<feature type="compositionally biased region" description="Basic and acidic residues" evidence="1">
    <location>
        <begin position="131"/>
        <end position="146"/>
    </location>
</feature>
<reference evidence="2" key="2">
    <citation type="submission" date="2023-01" db="EMBL/GenBank/DDBJ databases">
        <authorList>
            <person name="Petersen C."/>
        </authorList>
    </citation>
    <scope>NUCLEOTIDE SEQUENCE</scope>
    <source>
        <strain evidence="2">IBT 17514</strain>
    </source>
</reference>
<feature type="compositionally biased region" description="Acidic residues" evidence="1">
    <location>
        <begin position="147"/>
        <end position="159"/>
    </location>
</feature>
<keyword evidence="3" id="KW-1185">Reference proteome</keyword>
<dbReference type="EMBL" id="JAQJAN010000011">
    <property type="protein sequence ID" value="KAJ5719413.1"/>
    <property type="molecule type" value="Genomic_DNA"/>
</dbReference>
<proteinExistence type="predicted"/>
<feature type="region of interest" description="Disordered" evidence="1">
    <location>
        <begin position="131"/>
        <end position="190"/>
    </location>
</feature>
<organism evidence="2 3">
    <name type="scientific">Penicillium malachiteum</name>
    <dbReference type="NCBI Taxonomy" id="1324776"/>
    <lineage>
        <taxon>Eukaryota</taxon>
        <taxon>Fungi</taxon>
        <taxon>Dikarya</taxon>
        <taxon>Ascomycota</taxon>
        <taxon>Pezizomycotina</taxon>
        <taxon>Eurotiomycetes</taxon>
        <taxon>Eurotiomycetidae</taxon>
        <taxon>Eurotiales</taxon>
        <taxon>Aspergillaceae</taxon>
        <taxon>Penicillium</taxon>
    </lineage>
</organism>
<comment type="caution">
    <text evidence="2">The sequence shown here is derived from an EMBL/GenBank/DDBJ whole genome shotgun (WGS) entry which is preliminary data.</text>
</comment>
<evidence type="ECO:0000313" key="2">
    <source>
        <dbReference type="EMBL" id="KAJ5719413.1"/>
    </source>
</evidence>
<sequence>MRKREDNAIRKNNPAEDKRLSSRMRASWQSGDFWIMYAARNNFAFDTIYWKKIDQRFFGATTCGDDDFSEAWRERLNLLDPSERELMEECVSLKIKERYDRLLAWDLDEYGIEWTERTRAIVQRERARIKRQKEERGREEKEREEKQAEEENGYPDDAEGVNAEKEELDEMYAKLQVSGAVEHSQEGNWS</sequence>
<dbReference type="AlphaFoldDB" id="A0AAD6HJ78"/>
<reference evidence="2" key="1">
    <citation type="journal article" date="2023" name="IMA Fungus">
        <title>Comparative genomic study of the Penicillium genus elucidates a diverse pangenome and 15 lateral gene transfer events.</title>
        <authorList>
            <person name="Petersen C."/>
            <person name="Sorensen T."/>
            <person name="Nielsen M.R."/>
            <person name="Sondergaard T.E."/>
            <person name="Sorensen J.L."/>
            <person name="Fitzpatrick D.A."/>
            <person name="Frisvad J.C."/>
            <person name="Nielsen K.L."/>
        </authorList>
    </citation>
    <scope>NUCLEOTIDE SEQUENCE</scope>
    <source>
        <strain evidence="2">IBT 17514</strain>
    </source>
</reference>
<gene>
    <name evidence="2" type="ORF">N7493_007868</name>
</gene>
<accession>A0AAD6HJ78</accession>